<comment type="caution">
    <text evidence="2">The sequence shown here is derived from an EMBL/GenBank/DDBJ whole genome shotgun (WGS) entry which is preliminary data.</text>
</comment>
<evidence type="ECO:0000313" key="3">
    <source>
        <dbReference type="Proteomes" id="UP000828390"/>
    </source>
</evidence>
<keyword evidence="3" id="KW-1185">Reference proteome</keyword>
<keyword evidence="1" id="KW-0812">Transmembrane</keyword>
<name>A0A9D4H0T0_DREPO</name>
<keyword evidence="1" id="KW-1133">Transmembrane helix</keyword>
<evidence type="ECO:0000313" key="2">
    <source>
        <dbReference type="EMBL" id="KAH3825285.1"/>
    </source>
</evidence>
<accession>A0A9D4H0T0</accession>
<feature type="transmembrane region" description="Helical" evidence="1">
    <location>
        <begin position="65"/>
        <end position="84"/>
    </location>
</feature>
<evidence type="ECO:0000256" key="1">
    <source>
        <dbReference type="SAM" id="Phobius"/>
    </source>
</evidence>
<dbReference type="Proteomes" id="UP000828390">
    <property type="component" value="Unassembled WGS sequence"/>
</dbReference>
<proteinExistence type="predicted"/>
<protein>
    <submittedName>
        <fullName evidence="2">Uncharacterized protein</fullName>
    </submittedName>
</protein>
<keyword evidence="1" id="KW-0472">Membrane</keyword>
<organism evidence="2 3">
    <name type="scientific">Dreissena polymorpha</name>
    <name type="common">Zebra mussel</name>
    <name type="synonym">Mytilus polymorpha</name>
    <dbReference type="NCBI Taxonomy" id="45954"/>
    <lineage>
        <taxon>Eukaryota</taxon>
        <taxon>Metazoa</taxon>
        <taxon>Spiralia</taxon>
        <taxon>Lophotrochozoa</taxon>
        <taxon>Mollusca</taxon>
        <taxon>Bivalvia</taxon>
        <taxon>Autobranchia</taxon>
        <taxon>Heteroconchia</taxon>
        <taxon>Euheterodonta</taxon>
        <taxon>Imparidentia</taxon>
        <taxon>Neoheterodontei</taxon>
        <taxon>Myida</taxon>
        <taxon>Dreissenoidea</taxon>
        <taxon>Dreissenidae</taxon>
        <taxon>Dreissena</taxon>
    </lineage>
</organism>
<dbReference type="AlphaFoldDB" id="A0A9D4H0T0"/>
<reference evidence="2" key="2">
    <citation type="submission" date="2020-11" db="EMBL/GenBank/DDBJ databases">
        <authorList>
            <person name="McCartney M.A."/>
            <person name="Auch B."/>
            <person name="Kono T."/>
            <person name="Mallez S."/>
            <person name="Becker A."/>
            <person name="Gohl D.M."/>
            <person name="Silverstein K.A.T."/>
            <person name="Koren S."/>
            <person name="Bechman K.B."/>
            <person name="Herman A."/>
            <person name="Abrahante J.E."/>
            <person name="Garbe J."/>
        </authorList>
    </citation>
    <scope>NUCLEOTIDE SEQUENCE</scope>
    <source>
        <strain evidence="2">Duluth1</strain>
        <tissue evidence="2">Whole animal</tissue>
    </source>
</reference>
<sequence length="98" mass="11001">MRYCVYVVGRFPVCKTLLQMVSKALVIPYCLVCTSSPGILSTHDDVLFFSDMIAASISSRRRVRASLLVAGYLFFWVTSGSIAVPPPETRYAVRKWMC</sequence>
<dbReference type="EMBL" id="JAIWYP010000005">
    <property type="protein sequence ID" value="KAH3825285.1"/>
    <property type="molecule type" value="Genomic_DNA"/>
</dbReference>
<gene>
    <name evidence="2" type="ORF">DPMN_127159</name>
</gene>
<reference evidence="2" key="1">
    <citation type="journal article" date="2019" name="bioRxiv">
        <title>The Genome of the Zebra Mussel, Dreissena polymorpha: A Resource for Invasive Species Research.</title>
        <authorList>
            <person name="McCartney M.A."/>
            <person name="Auch B."/>
            <person name="Kono T."/>
            <person name="Mallez S."/>
            <person name="Zhang Y."/>
            <person name="Obille A."/>
            <person name="Becker A."/>
            <person name="Abrahante J.E."/>
            <person name="Garbe J."/>
            <person name="Badalamenti J.P."/>
            <person name="Herman A."/>
            <person name="Mangelson H."/>
            <person name="Liachko I."/>
            <person name="Sullivan S."/>
            <person name="Sone E.D."/>
            <person name="Koren S."/>
            <person name="Silverstein K.A.T."/>
            <person name="Beckman K.B."/>
            <person name="Gohl D.M."/>
        </authorList>
    </citation>
    <scope>NUCLEOTIDE SEQUENCE</scope>
    <source>
        <strain evidence="2">Duluth1</strain>
        <tissue evidence="2">Whole animal</tissue>
    </source>
</reference>